<dbReference type="Pfam" id="PF13643">
    <property type="entry name" value="DUF4145"/>
    <property type="match status" value="1"/>
</dbReference>
<name>A0A8J2ZRZ6_9BACL</name>
<proteinExistence type="predicted"/>
<evidence type="ECO:0000313" key="3">
    <source>
        <dbReference type="EMBL" id="GGH73271.1"/>
    </source>
</evidence>
<keyword evidence="4" id="KW-1185">Reference proteome</keyword>
<reference evidence="3" key="2">
    <citation type="submission" date="2020-09" db="EMBL/GenBank/DDBJ databases">
        <authorList>
            <person name="Sun Q."/>
            <person name="Zhou Y."/>
        </authorList>
    </citation>
    <scope>NUCLEOTIDE SEQUENCE</scope>
    <source>
        <strain evidence="3">CGMCC 1.12777</strain>
    </source>
</reference>
<reference evidence="3" key="1">
    <citation type="journal article" date="2014" name="Int. J. Syst. Evol. Microbiol.">
        <title>Complete genome sequence of Corynebacterium casei LMG S-19264T (=DSM 44701T), isolated from a smear-ripened cheese.</title>
        <authorList>
            <consortium name="US DOE Joint Genome Institute (JGI-PGF)"/>
            <person name="Walter F."/>
            <person name="Albersmeier A."/>
            <person name="Kalinowski J."/>
            <person name="Ruckert C."/>
        </authorList>
    </citation>
    <scope>NUCLEOTIDE SEQUENCE</scope>
    <source>
        <strain evidence="3">CGMCC 1.12777</strain>
    </source>
</reference>
<dbReference type="EMBL" id="BMFV01000001">
    <property type="protein sequence ID" value="GGH73271.1"/>
    <property type="molecule type" value="Genomic_DNA"/>
</dbReference>
<feature type="coiled-coil region" evidence="1">
    <location>
        <begin position="161"/>
        <end position="202"/>
    </location>
</feature>
<dbReference type="InterPro" id="IPR036388">
    <property type="entry name" value="WH-like_DNA-bd_sf"/>
</dbReference>
<accession>A0A8J2ZRZ6</accession>
<sequence length="1388" mass="161440">MTDHHGLFDFVEKFSSELFDIVVQLEEALFKQPQTVLMQARLYTEQLVKVVSKQEGLEEVYPLKHVERIQKLYRQNAIEEDMYIKLEWIRKKGNKAAHDVSSVEFEDGLKAHKYLFDISVWYMQVYVNYDFEAPIYKLPVPSQEANTISTHDLGELIKPFMDQSFKQMDEMRREIQRELEAIKLSKKKTEEKEAKLQKAEESKIQFSLLNYLNEQKLQYIDKRERKGALWVVGGWELNEQLFPLKKHKIYFRYVKKGSRATKYKPAWFLLNKHLDDPSTESSLPTKQERGKEELPIDESVLNENHHVQTILSLEEVTTEYWRSSGQLLVPYSLLDQKVNQINLEGIQRLQKHVGIKTFRDLTDDHLRIVYKATKEDFHYIMQELYWLGCRFTDRLASFQPGPTVKPEHRITVKGSGHEELRSLITPNIAKYLENKGVQRIKDLHDMLATSIQWITKIDIQILVNQINKADFITVSHLVEKKASTGVNQDGDALILSFQGVEIEAKMDLIRTHMNELGITGCDNMLQQLSQMGIHALKDLPKKLDELHEQLQGVGAKTVEKFWNQLMKINSEEPVATQPSHDTEGNKLVYLNETTLAVPTFLETFPLKIDDFPGVEKAVERLIENGIKTLGQLPTSLNELGKLDRIGRTKLLKIVERLQTVINREQQQHHLEQLSPDERLTFELTTFEHWMAKLQEDEAFLKAEKIPQRYLKLLKTRFNSFLKGEHVTLEMLGEGEGLTRERIRQILSKGDQRVATRLKALNDLLRQLLNKKGHLMMASFIDLTSFVHFVLKSALEAIGLTIVSKGTRVLITDLEKEKIDEYETNIKEDIEEAFYLHVITPTELQTYCEEKEEEDGVEASLIKILAAPYIKWLSTEQGILKSVRKHHAVEMVMLQYPNGVEVYKREDELNDKANDLMPGEFTGERDFYAIATRQDMADRIFLWGRGKYIHSTFVTKDEPWIQSVQRIAEEWLKEEEFIHVSKLYEEVKEEAEIRNVPNEYALYTLIRHYPLGSLALNKFPMIQPAGMEKQMNSEYIEQFIRENGGRADLKDMVELFVGKRGWKKFTLEFTLSSKEQFILYQHGKYTLLSNYDHIKLSDMPFVVEAIEEKISQTPFISIGAIFDEHEVILKSLGIETKQILYAILKNRNEIEAKFPRYPYIVSLTHKFDTLSGIRFIEQFILEQEDIVAREEVESWVAEVFGENDRVLDVALVQVPDILYYTKGQFGEYIHRKVIGIDERKETQIHDIVRQRYEAIVLSKQRDYVFLNELYDDSLLPMLGAGVFWSQDLLGDILKKSGEWTTIGSYDEILLPINHNKIVDDISFLEYVIDHHFNGAVKLRDLRSFLADIRYSKEGKLLFSVEEALRTGQAPYVVDGDELILESLNKGVIK</sequence>
<evidence type="ECO:0000313" key="4">
    <source>
        <dbReference type="Proteomes" id="UP000656813"/>
    </source>
</evidence>
<keyword evidence="1" id="KW-0175">Coiled coil</keyword>
<dbReference type="InterPro" id="IPR025285">
    <property type="entry name" value="DUF4145"/>
</dbReference>
<evidence type="ECO:0000256" key="1">
    <source>
        <dbReference type="SAM" id="Coils"/>
    </source>
</evidence>
<comment type="caution">
    <text evidence="3">The sequence shown here is derived from an EMBL/GenBank/DDBJ whole genome shotgun (WGS) entry which is preliminary data.</text>
</comment>
<dbReference type="Proteomes" id="UP000656813">
    <property type="component" value="Unassembled WGS sequence"/>
</dbReference>
<dbReference type="RefSeq" id="WP_188494857.1">
    <property type="nucleotide sequence ID" value="NZ_BMFV01000001.1"/>
</dbReference>
<dbReference type="Gene3D" id="1.10.10.10">
    <property type="entry name" value="Winged helix-like DNA-binding domain superfamily/Winged helix DNA-binding domain"/>
    <property type="match status" value="1"/>
</dbReference>
<gene>
    <name evidence="3" type="ORF">GCM10007096_00340</name>
</gene>
<evidence type="ECO:0000259" key="2">
    <source>
        <dbReference type="Pfam" id="PF13643"/>
    </source>
</evidence>
<organism evidence="3 4">
    <name type="scientific">Pullulanibacillus pueri</name>
    <dbReference type="NCBI Taxonomy" id="1437324"/>
    <lineage>
        <taxon>Bacteria</taxon>
        <taxon>Bacillati</taxon>
        <taxon>Bacillota</taxon>
        <taxon>Bacilli</taxon>
        <taxon>Bacillales</taxon>
        <taxon>Sporolactobacillaceae</taxon>
        <taxon>Pullulanibacillus</taxon>
    </lineage>
</organism>
<protein>
    <recommendedName>
        <fullName evidence="2">DUF4145 domain-containing protein</fullName>
    </recommendedName>
</protein>
<feature type="domain" description="DUF4145" evidence="2">
    <location>
        <begin position="26"/>
        <end position="113"/>
    </location>
</feature>